<name>C3YHG8_BRAFL</name>
<feature type="region of interest" description="Disordered" evidence="1">
    <location>
        <begin position="71"/>
        <end position="118"/>
    </location>
</feature>
<feature type="compositionally biased region" description="Low complexity" evidence="1">
    <location>
        <begin position="83"/>
        <end position="96"/>
    </location>
</feature>
<organism>
    <name type="scientific">Branchiostoma floridae</name>
    <name type="common">Florida lancelet</name>
    <name type="synonym">Amphioxus</name>
    <dbReference type="NCBI Taxonomy" id="7739"/>
    <lineage>
        <taxon>Eukaryota</taxon>
        <taxon>Metazoa</taxon>
        <taxon>Chordata</taxon>
        <taxon>Cephalochordata</taxon>
        <taxon>Leptocardii</taxon>
        <taxon>Amphioxiformes</taxon>
        <taxon>Branchiostomatidae</taxon>
        <taxon>Branchiostoma</taxon>
    </lineage>
</organism>
<dbReference type="InParanoid" id="C3YHG8"/>
<accession>C3YHG8</accession>
<protein>
    <submittedName>
        <fullName evidence="2">Uncharacterized protein</fullName>
    </submittedName>
</protein>
<reference evidence="2" key="1">
    <citation type="journal article" date="2008" name="Nature">
        <title>The amphioxus genome and the evolution of the chordate karyotype.</title>
        <authorList>
            <consortium name="US DOE Joint Genome Institute (JGI-PGF)"/>
            <person name="Putnam N.H."/>
            <person name="Butts T."/>
            <person name="Ferrier D.E.K."/>
            <person name="Furlong R.F."/>
            <person name="Hellsten U."/>
            <person name="Kawashima T."/>
            <person name="Robinson-Rechavi M."/>
            <person name="Shoguchi E."/>
            <person name="Terry A."/>
            <person name="Yu J.-K."/>
            <person name="Benito-Gutierrez E.L."/>
            <person name="Dubchak I."/>
            <person name="Garcia-Fernandez J."/>
            <person name="Gibson-Brown J.J."/>
            <person name="Grigoriev I.V."/>
            <person name="Horton A.C."/>
            <person name="de Jong P.J."/>
            <person name="Jurka J."/>
            <person name="Kapitonov V.V."/>
            <person name="Kohara Y."/>
            <person name="Kuroki Y."/>
            <person name="Lindquist E."/>
            <person name="Lucas S."/>
            <person name="Osoegawa K."/>
            <person name="Pennacchio L.A."/>
            <person name="Salamov A.A."/>
            <person name="Satou Y."/>
            <person name="Sauka-Spengler T."/>
            <person name="Schmutz J."/>
            <person name="Shin-I T."/>
            <person name="Toyoda A."/>
            <person name="Bronner-Fraser M."/>
            <person name="Fujiyama A."/>
            <person name="Holland L.Z."/>
            <person name="Holland P.W.H."/>
            <person name="Satoh N."/>
            <person name="Rokhsar D.S."/>
        </authorList>
    </citation>
    <scope>NUCLEOTIDE SEQUENCE [LARGE SCALE GENOMIC DNA]</scope>
    <source>
        <strain evidence="2">S238N-H82</strain>
        <tissue evidence="2">Testes</tissue>
    </source>
</reference>
<dbReference type="AlphaFoldDB" id="C3YHG8"/>
<dbReference type="EMBL" id="GG666514">
    <property type="protein sequence ID" value="EEN59955.1"/>
    <property type="molecule type" value="Genomic_DNA"/>
</dbReference>
<gene>
    <name evidence="2" type="ORF">BRAFLDRAFT_102374</name>
</gene>
<dbReference type="STRING" id="7739.C3YHG8"/>
<evidence type="ECO:0000313" key="2">
    <source>
        <dbReference type="EMBL" id="EEN59955.1"/>
    </source>
</evidence>
<feature type="compositionally biased region" description="Low complexity" evidence="1">
    <location>
        <begin position="107"/>
        <end position="118"/>
    </location>
</feature>
<proteinExistence type="predicted"/>
<evidence type="ECO:0000256" key="1">
    <source>
        <dbReference type="SAM" id="MobiDB-lite"/>
    </source>
</evidence>
<sequence>MSDQGRSDDEGSDVPDDVGFLFRAMLERDPRKRRVKPVESHLLQVAFGSDDSDNDSDYQLDPGRATILTIDGNYHTDAGGSGSESAADSGSADSGSSDGGEDEESDNNSAVSSSSRSLNMAKMVEAVRLRQAQSVISLS</sequence>